<keyword evidence="1" id="KW-0472">Membrane</keyword>
<proteinExistence type="predicted"/>
<sequence>MSLFSRGLILFGPILILVGMGLLTLTKEQFEDTEEV</sequence>
<evidence type="ECO:0000256" key="1">
    <source>
        <dbReference type="SAM" id="Phobius"/>
    </source>
</evidence>
<reference evidence="2" key="1">
    <citation type="submission" date="2014-11" db="EMBL/GenBank/DDBJ databases">
        <authorList>
            <person name="Zhu J."/>
            <person name="Qi W."/>
            <person name="Song R."/>
        </authorList>
    </citation>
    <scope>NUCLEOTIDE SEQUENCE</scope>
</reference>
<accession>A0A1B1TB97</accession>
<keyword evidence="1" id="KW-0812">Transmembrane</keyword>
<name>A0A1B1TB97_9ARCH</name>
<keyword evidence="1" id="KW-1133">Transmembrane helix</keyword>
<organism evidence="2">
    <name type="scientific">uncultured Poseidoniia archaeon</name>
    <dbReference type="NCBI Taxonomy" id="1697135"/>
    <lineage>
        <taxon>Archaea</taxon>
        <taxon>Methanobacteriati</taxon>
        <taxon>Thermoplasmatota</taxon>
        <taxon>Candidatus Poseidoniia</taxon>
        <taxon>environmental samples</taxon>
    </lineage>
</organism>
<dbReference type="EMBL" id="KP211839">
    <property type="protein sequence ID" value="ANV79549.1"/>
    <property type="molecule type" value="Genomic_DNA"/>
</dbReference>
<evidence type="ECO:0000313" key="2">
    <source>
        <dbReference type="EMBL" id="ANV79549.1"/>
    </source>
</evidence>
<feature type="transmembrane region" description="Helical" evidence="1">
    <location>
        <begin position="7"/>
        <end position="26"/>
    </location>
</feature>
<reference evidence="2" key="2">
    <citation type="journal article" date="2015" name="ISME J.">
        <title>A new class of marine Euryarchaeota group II from the Mediterranean deep chlorophyll maximum.</title>
        <authorList>
            <person name="Martin-Cuadrado A.B."/>
            <person name="Garcia-Heredia I."/>
            <person name="Molto A.G."/>
            <person name="Lopez-Ubeda R."/>
            <person name="Kimes N."/>
            <person name="Lopez-Garcia P."/>
            <person name="Moreira D."/>
            <person name="Rodriguez-Valera F."/>
        </authorList>
    </citation>
    <scope>NUCLEOTIDE SEQUENCE</scope>
</reference>
<protein>
    <submittedName>
        <fullName evidence="2">Uncharacterized protein</fullName>
    </submittedName>
</protein>
<dbReference type="AlphaFoldDB" id="A0A1B1TB97"/>